<protein>
    <submittedName>
        <fullName evidence="1">Uncharacterized protein</fullName>
    </submittedName>
</protein>
<accession>A0A2P2NJA5</accession>
<dbReference type="EMBL" id="GGEC01062016">
    <property type="protein sequence ID" value="MBX42500.1"/>
    <property type="molecule type" value="Transcribed_RNA"/>
</dbReference>
<sequence length="72" mass="8035">MVVENLCSKAEMIHAIVQGNGPNMPHSGATDLKNAEEVHTNFVRRQGDKLIACLREVVDIHNQFPHLVQAFD</sequence>
<evidence type="ECO:0000313" key="1">
    <source>
        <dbReference type="EMBL" id="MBX42500.1"/>
    </source>
</evidence>
<proteinExistence type="predicted"/>
<reference evidence="1" key="1">
    <citation type="submission" date="2018-02" db="EMBL/GenBank/DDBJ databases">
        <title>Rhizophora mucronata_Transcriptome.</title>
        <authorList>
            <person name="Meera S.P."/>
            <person name="Sreeshan A."/>
            <person name="Augustine A."/>
        </authorList>
    </citation>
    <scope>NUCLEOTIDE SEQUENCE</scope>
    <source>
        <tissue evidence="1">Leaf</tissue>
    </source>
</reference>
<organism evidence="1">
    <name type="scientific">Rhizophora mucronata</name>
    <name type="common">Asiatic mangrove</name>
    <dbReference type="NCBI Taxonomy" id="61149"/>
    <lineage>
        <taxon>Eukaryota</taxon>
        <taxon>Viridiplantae</taxon>
        <taxon>Streptophyta</taxon>
        <taxon>Embryophyta</taxon>
        <taxon>Tracheophyta</taxon>
        <taxon>Spermatophyta</taxon>
        <taxon>Magnoliopsida</taxon>
        <taxon>eudicotyledons</taxon>
        <taxon>Gunneridae</taxon>
        <taxon>Pentapetalae</taxon>
        <taxon>rosids</taxon>
        <taxon>fabids</taxon>
        <taxon>Malpighiales</taxon>
        <taxon>Rhizophoraceae</taxon>
        <taxon>Rhizophora</taxon>
    </lineage>
</organism>
<name>A0A2P2NJA5_RHIMU</name>
<dbReference type="AlphaFoldDB" id="A0A2P2NJA5"/>